<accession>A0ABQ4WE79</accession>
<evidence type="ECO:0008006" key="3">
    <source>
        <dbReference type="Google" id="ProtNLM"/>
    </source>
</evidence>
<proteinExistence type="predicted"/>
<reference evidence="1" key="1">
    <citation type="journal article" date="2022" name="Int. J. Mol. Sci.">
        <title>Draft Genome of Tanacetum Coccineum: Genomic Comparison of Closely Related Tanacetum-Family Plants.</title>
        <authorList>
            <person name="Yamashiro T."/>
            <person name="Shiraishi A."/>
            <person name="Nakayama K."/>
            <person name="Satake H."/>
        </authorList>
    </citation>
    <scope>NUCLEOTIDE SEQUENCE</scope>
</reference>
<protein>
    <recommendedName>
        <fullName evidence="3">RNA-directed DNA polymerase, eukaryota</fullName>
    </recommendedName>
</protein>
<dbReference type="PANTHER" id="PTHR33116:SF79">
    <property type="entry name" value="REVERSE TRANSCRIPTASE DOMAIN, ZINC FINGER, CCHC-TYPE-RELATED"/>
    <property type="match status" value="1"/>
</dbReference>
<comment type="caution">
    <text evidence="1">The sequence shown here is derived from an EMBL/GenBank/DDBJ whole genome shotgun (WGS) entry which is preliminary data.</text>
</comment>
<keyword evidence="2" id="KW-1185">Reference proteome</keyword>
<evidence type="ECO:0000313" key="1">
    <source>
        <dbReference type="EMBL" id="GJS51183.1"/>
    </source>
</evidence>
<dbReference type="EMBL" id="BQNB010008567">
    <property type="protein sequence ID" value="GJS51183.1"/>
    <property type="molecule type" value="Genomic_DNA"/>
</dbReference>
<reference evidence="1" key="2">
    <citation type="submission" date="2022-01" db="EMBL/GenBank/DDBJ databases">
        <authorList>
            <person name="Yamashiro T."/>
            <person name="Shiraishi A."/>
            <person name="Satake H."/>
            <person name="Nakayama K."/>
        </authorList>
    </citation>
    <scope>NUCLEOTIDE SEQUENCE</scope>
</reference>
<evidence type="ECO:0000313" key="2">
    <source>
        <dbReference type="Proteomes" id="UP001151760"/>
    </source>
</evidence>
<name>A0ABQ4WE79_9ASTR</name>
<sequence>MESLHLSFQSVVDVDLFKGINLSPLVNLSHMFYADDAVFVGQWCDDNINTLVHVLECFFRASGLRINMCKSKIMGVNVKDDKIKAAALKLECRILNTPFTYLGTKVGGNMSRVQAWTEIVDKVKSRLSKWKIKSLSIGGRLTLLKSVLGSILIFHMSIFKIPLTVLRSLESIRCKFFNGHELKSSKSSWVKWNSV</sequence>
<organism evidence="1 2">
    <name type="scientific">Tanacetum coccineum</name>
    <dbReference type="NCBI Taxonomy" id="301880"/>
    <lineage>
        <taxon>Eukaryota</taxon>
        <taxon>Viridiplantae</taxon>
        <taxon>Streptophyta</taxon>
        <taxon>Embryophyta</taxon>
        <taxon>Tracheophyta</taxon>
        <taxon>Spermatophyta</taxon>
        <taxon>Magnoliopsida</taxon>
        <taxon>eudicotyledons</taxon>
        <taxon>Gunneridae</taxon>
        <taxon>Pentapetalae</taxon>
        <taxon>asterids</taxon>
        <taxon>campanulids</taxon>
        <taxon>Asterales</taxon>
        <taxon>Asteraceae</taxon>
        <taxon>Asteroideae</taxon>
        <taxon>Anthemideae</taxon>
        <taxon>Anthemidinae</taxon>
        <taxon>Tanacetum</taxon>
    </lineage>
</organism>
<dbReference type="Proteomes" id="UP001151760">
    <property type="component" value="Unassembled WGS sequence"/>
</dbReference>
<dbReference type="PANTHER" id="PTHR33116">
    <property type="entry name" value="REVERSE TRANSCRIPTASE ZINC-BINDING DOMAIN-CONTAINING PROTEIN-RELATED-RELATED"/>
    <property type="match status" value="1"/>
</dbReference>
<gene>
    <name evidence="1" type="ORF">Tco_0624545</name>
</gene>